<dbReference type="GO" id="GO:0008422">
    <property type="term" value="F:beta-glucosidase activity"/>
    <property type="evidence" value="ECO:0007669"/>
    <property type="project" value="TreeGrafter"/>
</dbReference>
<dbReference type="Proteomes" id="UP000664034">
    <property type="component" value="Unassembled WGS sequence"/>
</dbReference>
<keyword evidence="6" id="KW-1185">Reference proteome</keyword>
<dbReference type="SUPFAM" id="SSF51445">
    <property type="entry name" value="(Trans)glycosidases"/>
    <property type="match status" value="1"/>
</dbReference>
<dbReference type="Gene3D" id="3.20.20.80">
    <property type="entry name" value="Glycosidases"/>
    <property type="match status" value="2"/>
</dbReference>
<gene>
    <name evidence="5" type="ORF">J2I47_21230</name>
</gene>
<dbReference type="GO" id="GO:0009251">
    <property type="term" value="P:glucan catabolic process"/>
    <property type="evidence" value="ECO:0007669"/>
    <property type="project" value="TreeGrafter"/>
</dbReference>
<dbReference type="InterPro" id="IPR001547">
    <property type="entry name" value="Glyco_hydro_5"/>
</dbReference>
<dbReference type="PANTHER" id="PTHR31297:SF13">
    <property type="entry name" value="PUTATIVE-RELATED"/>
    <property type="match status" value="1"/>
</dbReference>
<sequence>MKAILFIISLVALVTGACRKPTDDVASNPGQSDSDTLSGARLATLVRREGRGLVVNGQPIQLNGVAFGNWVWDNSPVPPTLHHNEQDFARLQQSGLNCVRFYLNYRYFEEDSQPYVYKQTGWDWLNQNIAWAKKYGVYLILNMHVPQGGYQSQGKGGALWDVVENQNRLTRLWREIARRYRTEPAIAGFDLVNEPVTTQSIDQWKNLAQRLTTAIREVDKGHLVVVERLNAVAGNWKDYNGEHNLFLVNDANVMYQFHTYDPFEFTHQTFSWAGRSPTDFERYPDETKLSVPGDATWYSAVFSNPALPAGTSGWTYYEGVKFTANDPKMKLGQAVCQASALGAGKAYFDELVVREYAPDGSLARTVLTADMSSNNGWYFWSKANTGTATTIDAGQTGKALQITQTTDDANNGNGSQPFLIRPGYSYQISGWMKGEGIPATATVRLRIDFQTTQQPILARNKEYLRQSLAFYADWGRKNNVPIYLGEYGAGAPCFNDGRGGLAWTADMIDLNREFGFHTTYHAYHEDSFGWYFGYNSLPDPANANTALIDLFRQKFGK</sequence>
<dbReference type="AlphaFoldDB" id="A0A939GIT2"/>
<dbReference type="GO" id="GO:0005576">
    <property type="term" value="C:extracellular region"/>
    <property type="evidence" value="ECO:0007669"/>
    <property type="project" value="TreeGrafter"/>
</dbReference>
<keyword evidence="2 3" id="KW-0326">Glycosidase</keyword>
<dbReference type="InterPro" id="IPR017853">
    <property type="entry name" value="GH"/>
</dbReference>
<dbReference type="InterPro" id="IPR050386">
    <property type="entry name" value="Glycosyl_hydrolase_5"/>
</dbReference>
<evidence type="ECO:0000313" key="6">
    <source>
        <dbReference type="Proteomes" id="UP000664034"/>
    </source>
</evidence>
<dbReference type="EMBL" id="JAFMYV010000012">
    <property type="protein sequence ID" value="MBO0939091.1"/>
    <property type="molecule type" value="Genomic_DNA"/>
</dbReference>
<keyword evidence="1 3" id="KW-0378">Hydrolase</keyword>
<evidence type="ECO:0000256" key="1">
    <source>
        <dbReference type="ARBA" id="ARBA00022801"/>
    </source>
</evidence>
<comment type="caution">
    <text evidence="5">The sequence shown here is derived from an EMBL/GenBank/DDBJ whole genome shotgun (WGS) entry which is preliminary data.</text>
</comment>
<accession>A0A939GIT2</accession>
<evidence type="ECO:0000256" key="2">
    <source>
        <dbReference type="ARBA" id="ARBA00023295"/>
    </source>
</evidence>
<proteinExistence type="inferred from homology"/>
<dbReference type="PANTHER" id="PTHR31297">
    <property type="entry name" value="GLUCAN ENDO-1,6-BETA-GLUCOSIDASE B"/>
    <property type="match status" value="1"/>
</dbReference>
<dbReference type="PROSITE" id="PS51257">
    <property type="entry name" value="PROKAR_LIPOPROTEIN"/>
    <property type="match status" value="1"/>
</dbReference>
<dbReference type="GO" id="GO:0009986">
    <property type="term" value="C:cell surface"/>
    <property type="evidence" value="ECO:0007669"/>
    <property type="project" value="TreeGrafter"/>
</dbReference>
<evidence type="ECO:0000256" key="3">
    <source>
        <dbReference type="RuleBase" id="RU361153"/>
    </source>
</evidence>
<evidence type="ECO:0000313" key="5">
    <source>
        <dbReference type="EMBL" id="MBO0939091.1"/>
    </source>
</evidence>
<feature type="domain" description="Glycoside hydrolase family 5" evidence="4">
    <location>
        <begin position="56"/>
        <end position="276"/>
    </location>
</feature>
<evidence type="ECO:0000259" key="4">
    <source>
        <dbReference type="Pfam" id="PF00150"/>
    </source>
</evidence>
<dbReference type="Pfam" id="PF00150">
    <property type="entry name" value="Cellulase"/>
    <property type="match status" value="1"/>
</dbReference>
<comment type="similarity">
    <text evidence="3">Belongs to the glycosyl hydrolase 5 (cellulase A) family.</text>
</comment>
<reference evidence="5" key="1">
    <citation type="submission" date="2021-03" db="EMBL/GenBank/DDBJ databases">
        <title>Fibrella sp. HMF5335 genome sequencing and assembly.</title>
        <authorList>
            <person name="Kang H."/>
            <person name="Kim H."/>
            <person name="Bae S."/>
            <person name="Joh K."/>
        </authorList>
    </citation>
    <scope>NUCLEOTIDE SEQUENCE</scope>
    <source>
        <strain evidence="5">HMF5335</strain>
    </source>
</reference>
<name>A0A939GIT2_9BACT</name>
<protein>
    <submittedName>
        <fullName evidence="5">Cellulase family glycosylhydrolase</fullName>
    </submittedName>
</protein>
<dbReference type="RefSeq" id="WP_207366625.1">
    <property type="nucleotide sequence ID" value="NZ_JAFMYV010000012.1"/>
</dbReference>
<organism evidence="5 6">
    <name type="scientific">Fibrella rubiginis</name>
    <dbReference type="NCBI Taxonomy" id="2817060"/>
    <lineage>
        <taxon>Bacteria</taxon>
        <taxon>Pseudomonadati</taxon>
        <taxon>Bacteroidota</taxon>
        <taxon>Cytophagia</taxon>
        <taxon>Cytophagales</taxon>
        <taxon>Spirosomataceae</taxon>
        <taxon>Fibrella</taxon>
    </lineage>
</organism>